<keyword evidence="5 8" id="KW-0539">Nucleus</keyword>
<dbReference type="PROSITE" id="PS50071">
    <property type="entry name" value="HOMEOBOX_2"/>
    <property type="match status" value="1"/>
</dbReference>
<dbReference type="InterPro" id="IPR050224">
    <property type="entry name" value="TALE_homeobox"/>
</dbReference>
<evidence type="ECO:0000256" key="9">
    <source>
        <dbReference type="SAM" id="MobiDB-lite"/>
    </source>
</evidence>
<proteinExistence type="inferred from homology"/>
<dbReference type="WBParaSite" id="PSAMB.scaffold1095size36041.g11000.t1">
    <property type="protein sequence ID" value="PSAMB.scaffold1095size36041.g11000.t1"/>
    <property type="gene ID" value="PSAMB.scaffold1095size36041.g11000"/>
</dbReference>
<dbReference type="Proteomes" id="UP000887566">
    <property type="component" value="Unplaced"/>
</dbReference>
<name>A0A914ULH4_9BILA</name>
<feature type="domain" description="Homeobox" evidence="10">
    <location>
        <begin position="176"/>
        <end position="239"/>
    </location>
</feature>
<evidence type="ECO:0000256" key="8">
    <source>
        <dbReference type="PROSITE-ProRule" id="PRU00108"/>
    </source>
</evidence>
<evidence type="ECO:0000256" key="3">
    <source>
        <dbReference type="ARBA" id="ARBA00023125"/>
    </source>
</evidence>
<organism evidence="11 12">
    <name type="scientific">Plectus sambesii</name>
    <dbReference type="NCBI Taxonomy" id="2011161"/>
    <lineage>
        <taxon>Eukaryota</taxon>
        <taxon>Metazoa</taxon>
        <taxon>Ecdysozoa</taxon>
        <taxon>Nematoda</taxon>
        <taxon>Chromadorea</taxon>
        <taxon>Plectida</taxon>
        <taxon>Plectina</taxon>
        <taxon>Plectoidea</taxon>
        <taxon>Plectidae</taxon>
        <taxon>Plectus</taxon>
    </lineage>
</organism>
<dbReference type="CDD" id="cd00086">
    <property type="entry name" value="homeodomain"/>
    <property type="match status" value="1"/>
</dbReference>
<evidence type="ECO:0000256" key="5">
    <source>
        <dbReference type="ARBA" id="ARBA00023242"/>
    </source>
</evidence>
<evidence type="ECO:0000256" key="7">
    <source>
        <dbReference type="ARBA" id="ARBA00083268"/>
    </source>
</evidence>
<feature type="region of interest" description="Disordered" evidence="9">
    <location>
        <begin position="93"/>
        <end position="114"/>
    </location>
</feature>
<dbReference type="GO" id="GO:0048663">
    <property type="term" value="P:neuron fate commitment"/>
    <property type="evidence" value="ECO:0007669"/>
    <property type="project" value="UniProtKB-ARBA"/>
</dbReference>
<feature type="compositionally biased region" description="Polar residues" evidence="9">
    <location>
        <begin position="262"/>
        <end position="274"/>
    </location>
</feature>
<evidence type="ECO:0000313" key="11">
    <source>
        <dbReference type="Proteomes" id="UP000887566"/>
    </source>
</evidence>
<evidence type="ECO:0000259" key="10">
    <source>
        <dbReference type="PROSITE" id="PS50071"/>
    </source>
</evidence>
<accession>A0A914ULH4</accession>
<dbReference type="SUPFAM" id="SSF46689">
    <property type="entry name" value="Homeodomain-like"/>
    <property type="match status" value="1"/>
</dbReference>
<dbReference type="PANTHER" id="PTHR11850">
    <property type="entry name" value="HOMEOBOX PROTEIN TRANSCRIPTION FACTORS"/>
    <property type="match status" value="1"/>
</dbReference>
<dbReference type="Pfam" id="PF16493">
    <property type="entry name" value="Meis_PKNOX_N"/>
    <property type="match status" value="1"/>
</dbReference>
<evidence type="ECO:0000313" key="12">
    <source>
        <dbReference type="WBParaSite" id="PSAMB.scaffold1095size36041.g11000.t1"/>
    </source>
</evidence>
<protein>
    <recommendedName>
        <fullName evidence="6">Homeobox protein unc-62</fullName>
    </recommendedName>
    <alternativeName>
        <fullName evidence="7">Uncoordinated protein 62</fullName>
    </alternativeName>
</protein>
<dbReference type="AlphaFoldDB" id="A0A914ULH4"/>
<dbReference type="InterPro" id="IPR001356">
    <property type="entry name" value="HD"/>
</dbReference>
<dbReference type="InterPro" id="IPR009057">
    <property type="entry name" value="Homeodomain-like_sf"/>
</dbReference>
<dbReference type="InterPro" id="IPR032453">
    <property type="entry name" value="PKNOX/Meis_N"/>
</dbReference>
<keyword evidence="4 8" id="KW-0371">Homeobox</keyword>
<feature type="compositionally biased region" description="Low complexity" evidence="9">
    <location>
        <begin position="276"/>
        <end position="287"/>
    </location>
</feature>
<reference evidence="12" key="1">
    <citation type="submission" date="2022-11" db="UniProtKB">
        <authorList>
            <consortium name="WormBaseParasite"/>
        </authorList>
    </citation>
    <scope>IDENTIFICATION</scope>
</reference>
<comment type="similarity">
    <text evidence="2">Belongs to the TALE/MEIS homeobox family.</text>
</comment>
<dbReference type="GO" id="GO:0005634">
    <property type="term" value="C:nucleus"/>
    <property type="evidence" value="ECO:0007669"/>
    <property type="project" value="UniProtKB-SubCell"/>
</dbReference>
<evidence type="ECO:0000256" key="6">
    <source>
        <dbReference type="ARBA" id="ARBA00072562"/>
    </source>
</evidence>
<dbReference type="SMART" id="SM00389">
    <property type="entry name" value="HOX"/>
    <property type="match status" value="1"/>
</dbReference>
<evidence type="ECO:0000256" key="4">
    <source>
        <dbReference type="ARBA" id="ARBA00023155"/>
    </source>
</evidence>
<evidence type="ECO:0000256" key="1">
    <source>
        <dbReference type="ARBA" id="ARBA00004123"/>
    </source>
</evidence>
<comment type="subcellular location">
    <subcellularLocation>
        <location evidence="1 8">Nucleus</location>
    </subcellularLocation>
</comment>
<evidence type="ECO:0000256" key="2">
    <source>
        <dbReference type="ARBA" id="ARBA00009661"/>
    </source>
</evidence>
<dbReference type="GO" id="GO:0000987">
    <property type="term" value="F:cis-regulatory region sequence-specific DNA binding"/>
    <property type="evidence" value="ECO:0007669"/>
    <property type="project" value="UniProtKB-ARBA"/>
</dbReference>
<feature type="DNA-binding region" description="Homeobox" evidence="8">
    <location>
        <begin position="178"/>
        <end position="240"/>
    </location>
</feature>
<keyword evidence="3 8" id="KW-0238">DNA-binding</keyword>
<sequence>MRCFNTVEQTTAETAPLAGSDRLASLIMLKRLEAEGRPVRTGDDEVDRLVRDSILVLRMNLVELAKVADLCDDFRTRYVQCIKRKMNQETLLGFGNDSDDESMNGDGRCSPGTSNRARGAVAMLTTAQGTVSVPLEIYANSDVSRMDQEATNDAMNVNYPTNGHFSFDDDAFNFEHRGPGRKSSLPKKAVDVLKGWLFQHVTHPYPTELEKAQLSQDTSLSLSQVNNWFINARRRILQPMLDGPCNEWSQSVTVPKNKKQRLSTASSPEIQCSPLSADASVAVSAADTTRDQGAGGSSPESRSSSVTATS</sequence>
<feature type="compositionally biased region" description="Low complexity" evidence="9">
    <location>
        <begin position="297"/>
        <end position="310"/>
    </location>
</feature>
<dbReference type="InterPro" id="IPR008422">
    <property type="entry name" value="KN_HD"/>
</dbReference>
<dbReference type="FunFam" id="1.10.10.60:FF:000004">
    <property type="entry name" value="Meis2 homeobox isoform 2c"/>
    <property type="match status" value="1"/>
</dbReference>
<dbReference type="GO" id="GO:0006355">
    <property type="term" value="P:regulation of DNA-templated transcription"/>
    <property type="evidence" value="ECO:0007669"/>
    <property type="project" value="InterPro"/>
</dbReference>
<feature type="region of interest" description="Disordered" evidence="9">
    <location>
        <begin position="253"/>
        <end position="310"/>
    </location>
</feature>
<keyword evidence="11" id="KW-1185">Reference proteome</keyword>
<dbReference type="Gene3D" id="1.10.10.60">
    <property type="entry name" value="Homeodomain-like"/>
    <property type="match status" value="1"/>
</dbReference>
<dbReference type="Pfam" id="PF05920">
    <property type="entry name" value="Homeobox_KN"/>
    <property type="match status" value="1"/>
</dbReference>